<dbReference type="OrthoDB" id="3260945at2759"/>
<dbReference type="Pfam" id="PF00271">
    <property type="entry name" value="Helicase_C"/>
    <property type="match status" value="1"/>
</dbReference>
<evidence type="ECO:0000256" key="8">
    <source>
        <dbReference type="SAM" id="MobiDB-lite"/>
    </source>
</evidence>
<evidence type="ECO:0000313" key="11">
    <source>
        <dbReference type="EMBL" id="TFK20426.1"/>
    </source>
</evidence>
<keyword evidence="4" id="KW-0238">DNA-binding</keyword>
<dbReference type="SMART" id="SM00487">
    <property type="entry name" value="DEXDc"/>
    <property type="match status" value="1"/>
</dbReference>
<evidence type="ECO:0000256" key="2">
    <source>
        <dbReference type="ARBA" id="ARBA00022741"/>
    </source>
</evidence>
<dbReference type="PROSITE" id="PS51192">
    <property type="entry name" value="HELICASE_ATP_BIND_1"/>
    <property type="match status" value="1"/>
</dbReference>
<evidence type="ECO:0000256" key="3">
    <source>
        <dbReference type="ARBA" id="ARBA00022840"/>
    </source>
</evidence>
<name>A0A5C3KJQ5_COPMA</name>
<comment type="similarity">
    <text evidence="1">Belongs to the helicase family. RecQ subfamily.</text>
</comment>
<dbReference type="GO" id="GO:0016787">
    <property type="term" value="F:hydrolase activity"/>
    <property type="evidence" value="ECO:0007669"/>
    <property type="project" value="UniProtKB-KW"/>
</dbReference>
<dbReference type="GO" id="GO:0000724">
    <property type="term" value="P:double-strand break repair via homologous recombination"/>
    <property type="evidence" value="ECO:0007669"/>
    <property type="project" value="TreeGrafter"/>
</dbReference>
<sequence>MTNSFSWLEPTNRALVRGILEARIPQWSSGPRPFQLDATTTLLDNRPLVLVASTSSGKTAVFFCLLLVYQYLYRNPHPEIPTKIPEKPVVLVVTPLIELGNNHAKEMEAFGIKAVSVNAQTIKTESEKGNNIFESIRRCEYSMVFISAERLTSKSLDTILKDETFRNNLILLGIDEAHVLVPWSQDFRTAYRQMALLRRRLPDRCAFAVVFCASLDLVWRVALYGWSQYPLAKQYDSVRVWSSITSGGYNQQSLSLFANNLQTSVIVATVAFGMGMNLKNIQYSINLGLPESMEALVQQNGHCGRDGGIDSMGITYVPVSTLNSLNLEIQPLLPVRQAADDIYQKLVLLGSAGHPKGKGKVGQGAMVEQNLRTILISHLLHLCLERDKNRVLGDPNTDGARSCAEMEHRLLCSSCSPAWSWLLSVTAGDVPESPPSPNVPTPAIDTNQASLGEELTSLPLPPAPRQDPRPTVLPPSIPKKYVSNLVEWLNDFARQRWQAKTTAEARHGPVQRFWKGICLSTITDNFVYFVSYTVMEDTLRGWAYLQDDGPALYQHLCQLIQVYDGWLNQVRLDKNAKMAATQAHNKGIVLFNICGPSIHFILSVAIKQASKKLVIRLPAQVQAPIPDVLEDDDHDDPPCLATALTKSLPQPKRHRGANKENMTGSEVSAKRQKIVS</sequence>
<evidence type="ECO:0000256" key="5">
    <source>
        <dbReference type="ARBA" id="ARBA00023235"/>
    </source>
</evidence>
<feature type="region of interest" description="Disordered" evidence="8">
    <location>
        <begin position="454"/>
        <end position="474"/>
    </location>
</feature>
<dbReference type="PANTHER" id="PTHR13710">
    <property type="entry name" value="DNA HELICASE RECQ FAMILY MEMBER"/>
    <property type="match status" value="1"/>
</dbReference>
<evidence type="ECO:0000256" key="6">
    <source>
        <dbReference type="ARBA" id="ARBA00034617"/>
    </source>
</evidence>
<feature type="compositionally biased region" description="Pro residues" evidence="8">
    <location>
        <begin position="459"/>
        <end position="474"/>
    </location>
</feature>
<dbReference type="EMBL" id="ML210300">
    <property type="protein sequence ID" value="TFK20426.1"/>
    <property type="molecule type" value="Genomic_DNA"/>
</dbReference>
<feature type="domain" description="Helicase ATP-binding" evidence="9">
    <location>
        <begin position="39"/>
        <end position="197"/>
    </location>
</feature>
<dbReference type="PANTHER" id="PTHR13710:SF105">
    <property type="entry name" value="ATP-DEPENDENT DNA HELICASE Q1"/>
    <property type="match status" value="1"/>
</dbReference>
<dbReference type="GO" id="GO:0005694">
    <property type="term" value="C:chromosome"/>
    <property type="evidence" value="ECO:0007669"/>
    <property type="project" value="TreeGrafter"/>
</dbReference>
<protein>
    <recommendedName>
        <fullName evidence="7">DNA 3'-5' helicase</fullName>
        <ecNumber evidence="7">5.6.2.4</ecNumber>
    </recommendedName>
</protein>
<dbReference type="GO" id="GO:0043138">
    <property type="term" value="F:3'-5' DNA helicase activity"/>
    <property type="evidence" value="ECO:0007669"/>
    <property type="project" value="UniProtKB-EC"/>
</dbReference>
<evidence type="ECO:0000259" key="10">
    <source>
        <dbReference type="PROSITE" id="PS51194"/>
    </source>
</evidence>
<dbReference type="GO" id="GO:0009378">
    <property type="term" value="F:four-way junction helicase activity"/>
    <property type="evidence" value="ECO:0007669"/>
    <property type="project" value="TreeGrafter"/>
</dbReference>
<dbReference type="SUPFAM" id="SSF52540">
    <property type="entry name" value="P-loop containing nucleoside triphosphate hydrolases"/>
    <property type="match status" value="1"/>
</dbReference>
<keyword evidence="3" id="KW-0067">ATP-binding</keyword>
<dbReference type="InterPro" id="IPR027417">
    <property type="entry name" value="P-loop_NTPase"/>
</dbReference>
<evidence type="ECO:0000256" key="4">
    <source>
        <dbReference type="ARBA" id="ARBA00023125"/>
    </source>
</evidence>
<keyword evidence="5" id="KW-0413">Isomerase</keyword>
<dbReference type="Pfam" id="PF00270">
    <property type="entry name" value="DEAD"/>
    <property type="match status" value="1"/>
</dbReference>
<dbReference type="InterPro" id="IPR011545">
    <property type="entry name" value="DEAD/DEAH_box_helicase_dom"/>
</dbReference>
<reference evidence="11 12" key="1">
    <citation type="journal article" date="2019" name="Nat. Ecol. Evol.">
        <title>Megaphylogeny resolves global patterns of mushroom evolution.</title>
        <authorList>
            <person name="Varga T."/>
            <person name="Krizsan K."/>
            <person name="Foldi C."/>
            <person name="Dima B."/>
            <person name="Sanchez-Garcia M."/>
            <person name="Sanchez-Ramirez S."/>
            <person name="Szollosi G.J."/>
            <person name="Szarkandi J.G."/>
            <person name="Papp V."/>
            <person name="Albert L."/>
            <person name="Andreopoulos W."/>
            <person name="Angelini C."/>
            <person name="Antonin V."/>
            <person name="Barry K.W."/>
            <person name="Bougher N.L."/>
            <person name="Buchanan P."/>
            <person name="Buyck B."/>
            <person name="Bense V."/>
            <person name="Catcheside P."/>
            <person name="Chovatia M."/>
            <person name="Cooper J."/>
            <person name="Damon W."/>
            <person name="Desjardin D."/>
            <person name="Finy P."/>
            <person name="Geml J."/>
            <person name="Haridas S."/>
            <person name="Hughes K."/>
            <person name="Justo A."/>
            <person name="Karasinski D."/>
            <person name="Kautmanova I."/>
            <person name="Kiss B."/>
            <person name="Kocsube S."/>
            <person name="Kotiranta H."/>
            <person name="LaButti K.M."/>
            <person name="Lechner B.E."/>
            <person name="Liimatainen K."/>
            <person name="Lipzen A."/>
            <person name="Lukacs Z."/>
            <person name="Mihaltcheva S."/>
            <person name="Morgado L.N."/>
            <person name="Niskanen T."/>
            <person name="Noordeloos M.E."/>
            <person name="Ohm R.A."/>
            <person name="Ortiz-Santana B."/>
            <person name="Ovrebo C."/>
            <person name="Racz N."/>
            <person name="Riley R."/>
            <person name="Savchenko A."/>
            <person name="Shiryaev A."/>
            <person name="Soop K."/>
            <person name="Spirin V."/>
            <person name="Szebenyi C."/>
            <person name="Tomsovsky M."/>
            <person name="Tulloss R.E."/>
            <person name="Uehling J."/>
            <person name="Grigoriev I.V."/>
            <person name="Vagvolgyi C."/>
            <person name="Papp T."/>
            <person name="Martin F.M."/>
            <person name="Miettinen O."/>
            <person name="Hibbett D.S."/>
            <person name="Nagy L.G."/>
        </authorList>
    </citation>
    <scope>NUCLEOTIDE SEQUENCE [LARGE SCALE GENOMIC DNA]</scope>
    <source>
        <strain evidence="11 12">CBS 121175</strain>
    </source>
</reference>
<comment type="catalytic activity">
    <reaction evidence="6">
        <text>Couples ATP hydrolysis with the unwinding of duplex DNA by translocating in the 3'-5' direction.</text>
        <dbReference type="EC" id="5.6.2.4"/>
    </reaction>
</comment>
<proteinExistence type="inferred from homology"/>
<feature type="domain" description="Helicase C-terminal" evidence="10">
    <location>
        <begin position="200"/>
        <end position="350"/>
    </location>
</feature>
<dbReference type="PROSITE" id="PS51194">
    <property type="entry name" value="HELICASE_CTER"/>
    <property type="match status" value="1"/>
</dbReference>
<dbReference type="STRING" id="230819.A0A5C3KJQ5"/>
<keyword evidence="2" id="KW-0547">Nucleotide-binding</keyword>
<dbReference type="GO" id="GO:0005524">
    <property type="term" value="F:ATP binding"/>
    <property type="evidence" value="ECO:0007669"/>
    <property type="project" value="UniProtKB-KW"/>
</dbReference>
<evidence type="ECO:0000313" key="12">
    <source>
        <dbReference type="Proteomes" id="UP000307440"/>
    </source>
</evidence>
<keyword evidence="12" id="KW-1185">Reference proteome</keyword>
<dbReference type="AlphaFoldDB" id="A0A5C3KJQ5"/>
<evidence type="ECO:0000259" key="9">
    <source>
        <dbReference type="PROSITE" id="PS51192"/>
    </source>
</evidence>
<dbReference type="Gene3D" id="3.40.50.300">
    <property type="entry name" value="P-loop containing nucleotide triphosphate hydrolases"/>
    <property type="match status" value="2"/>
</dbReference>
<dbReference type="InterPro" id="IPR001650">
    <property type="entry name" value="Helicase_C-like"/>
</dbReference>
<keyword evidence="11" id="KW-0378">Hydrolase</keyword>
<evidence type="ECO:0000256" key="1">
    <source>
        <dbReference type="ARBA" id="ARBA00005446"/>
    </source>
</evidence>
<evidence type="ECO:0000256" key="7">
    <source>
        <dbReference type="ARBA" id="ARBA00034808"/>
    </source>
</evidence>
<dbReference type="InterPro" id="IPR014001">
    <property type="entry name" value="Helicase_ATP-bd"/>
</dbReference>
<organism evidence="11 12">
    <name type="scientific">Coprinopsis marcescibilis</name>
    <name type="common">Agaric fungus</name>
    <name type="synonym">Psathyrella marcescibilis</name>
    <dbReference type="NCBI Taxonomy" id="230819"/>
    <lineage>
        <taxon>Eukaryota</taxon>
        <taxon>Fungi</taxon>
        <taxon>Dikarya</taxon>
        <taxon>Basidiomycota</taxon>
        <taxon>Agaricomycotina</taxon>
        <taxon>Agaricomycetes</taxon>
        <taxon>Agaricomycetidae</taxon>
        <taxon>Agaricales</taxon>
        <taxon>Agaricineae</taxon>
        <taxon>Psathyrellaceae</taxon>
        <taxon>Coprinopsis</taxon>
    </lineage>
</organism>
<dbReference type="GO" id="GO:0003677">
    <property type="term" value="F:DNA binding"/>
    <property type="evidence" value="ECO:0007669"/>
    <property type="project" value="UniProtKB-KW"/>
</dbReference>
<gene>
    <name evidence="11" type="ORF">FA15DRAFT_599689</name>
</gene>
<accession>A0A5C3KJQ5</accession>
<feature type="region of interest" description="Disordered" evidence="8">
    <location>
        <begin position="628"/>
        <end position="676"/>
    </location>
</feature>
<dbReference type="EC" id="5.6.2.4" evidence="7"/>
<dbReference type="Proteomes" id="UP000307440">
    <property type="component" value="Unassembled WGS sequence"/>
</dbReference>
<dbReference type="GO" id="GO:0005737">
    <property type="term" value="C:cytoplasm"/>
    <property type="evidence" value="ECO:0007669"/>
    <property type="project" value="TreeGrafter"/>
</dbReference>